<evidence type="ECO:0000313" key="3">
    <source>
        <dbReference type="Proteomes" id="UP000823388"/>
    </source>
</evidence>
<dbReference type="EMBL" id="CM029040">
    <property type="protein sequence ID" value="KAG2635670.1"/>
    <property type="molecule type" value="Genomic_DNA"/>
</dbReference>
<feature type="compositionally biased region" description="Pro residues" evidence="1">
    <location>
        <begin position="99"/>
        <end position="110"/>
    </location>
</feature>
<keyword evidence="3" id="KW-1185">Reference proteome</keyword>
<sequence length="263" mass="28240">MVMPPRSSSSGMQSIRRELQRRRPKPLAPRRSAASKPSPPPPLEGARCKCREPRPLPPRHEDPSSAASKSPPRSVGTHAPRPPWPRPHPSPRPTAISPSTPPPPPPPPPRSASSSIGSASPSTLGTDDHIRPGTEVGVRTRTTTLKTGEALVLWLRGMIVSPVHGGYEVVYDGNWPPGDPYGTVHVPPQHVRMIKPSPSPTNPPPSLPPYRYSAPSSSASDATTTAAAARKKEMRPAPRPTTEGKSLHLIRSLLPEMENQARA</sequence>
<accession>A0A8T0VKC9</accession>
<proteinExistence type="predicted"/>
<organism evidence="2 3">
    <name type="scientific">Panicum virgatum</name>
    <name type="common">Blackwell switchgrass</name>
    <dbReference type="NCBI Taxonomy" id="38727"/>
    <lineage>
        <taxon>Eukaryota</taxon>
        <taxon>Viridiplantae</taxon>
        <taxon>Streptophyta</taxon>
        <taxon>Embryophyta</taxon>
        <taxon>Tracheophyta</taxon>
        <taxon>Spermatophyta</taxon>
        <taxon>Magnoliopsida</taxon>
        <taxon>Liliopsida</taxon>
        <taxon>Poales</taxon>
        <taxon>Poaceae</taxon>
        <taxon>PACMAD clade</taxon>
        <taxon>Panicoideae</taxon>
        <taxon>Panicodae</taxon>
        <taxon>Paniceae</taxon>
        <taxon>Panicinae</taxon>
        <taxon>Panicum</taxon>
        <taxon>Panicum sect. Hiantes</taxon>
    </lineage>
</organism>
<feature type="compositionally biased region" description="Low complexity" evidence="1">
    <location>
        <begin position="209"/>
        <end position="228"/>
    </location>
</feature>
<dbReference type="AlphaFoldDB" id="A0A8T0VKC9"/>
<evidence type="ECO:0000256" key="1">
    <source>
        <dbReference type="SAM" id="MobiDB-lite"/>
    </source>
</evidence>
<protein>
    <submittedName>
        <fullName evidence="2">Uncharacterized protein</fullName>
    </submittedName>
</protein>
<feature type="compositionally biased region" description="Pro residues" evidence="1">
    <location>
        <begin position="197"/>
        <end position="208"/>
    </location>
</feature>
<feature type="compositionally biased region" description="Low complexity" evidence="1">
    <location>
        <begin position="64"/>
        <end position="74"/>
    </location>
</feature>
<feature type="compositionally biased region" description="Basic and acidic residues" evidence="1">
    <location>
        <begin position="46"/>
        <end position="63"/>
    </location>
</feature>
<evidence type="ECO:0000313" key="2">
    <source>
        <dbReference type="EMBL" id="KAG2635670.1"/>
    </source>
</evidence>
<dbReference type="Proteomes" id="UP000823388">
    <property type="component" value="Chromosome 2N"/>
</dbReference>
<dbReference type="Pfam" id="PF11321">
    <property type="entry name" value="DUF3123"/>
    <property type="match status" value="1"/>
</dbReference>
<dbReference type="InterPro" id="IPR021470">
    <property type="entry name" value="DUF3123"/>
</dbReference>
<comment type="caution">
    <text evidence="2">The sequence shown here is derived from an EMBL/GenBank/DDBJ whole genome shotgun (WGS) entry which is preliminary data.</text>
</comment>
<feature type="region of interest" description="Disordered" evidence="1">
    <location>
        <begin position="1"/>
        <end position="144"/>
    </location>
</feature>
<gene>
    <name evidence="2" type="ORF">PVAP13_2NG396200</name>
</gene>
<feature type="non-terminal residue" evidence="2">
    <location>
        <position position="263"/>
    </location>
</feature>
<feature type="compositionally biased region" description="Pro residues" evidence="1">
    <location>
        <begin position="80"/>
        <end position="92"/>
    </location>
</feature>
<feature type="compositionally biased region" description="Low complexity" evidence="1">
    <location>
        <begin position="111"/>
        <end position="123"/>
    </location>
</feature>
<reference evidence="2" key="1">
    <citation type="submission" date="2020-05" db="EMBL/GenBank/DDBJ databases">
        <title>WGS assembly of Panicum virgatum.</title>
        <authorList>
            <person name="Lovell J.T."/>
            <person name="Jenkins J."/>
            <person name="Shu S."/>
            <person name="Juenger T.E."/>
            <person name="Schmutz J."/>
        </authorList>
    </citation>
    <scope>NUCLEOTIDE SEQUENCE</scope>
    <source>
        <strain evidence="2">AP13</strain>
    </source>
</reference>
<feature type="compositionally biased region" description="Polar residues" evidence="1">
    <location>
        <begin position="1"/>
        <end position="13"/>
    </location>
</feature>
<feature type="compositionally biased region" description="Low complexity" evidence="1">
    <location>
        <begin position="133"/>
        <end position="144"/>
    </location>
</feature>
<feature type="region of interest" description="Disordered" evidence="1">
    <location>
        <begin position="190"/>
        <end position="263"/>
    </location>
</feature>
<name>A0A8T0VKC9_PANVG</name>